<comment type="subcellular location">
    <subcellularLocation>
        <location evidence="1">Cell membrane</location>
        <topology evidence="1">Multi-pass membrane protein</topology>
    </subcellularLocation>
</comment>
<accession>A0AAW7IN46</accession>
<evidence type="ECO:0000256" key="10">
    <source>
        <dbReference type="SAM" id="Phobius"/>
    </source>
</evidence>
<dbReference type="Proteomes" id="UP001234602">
    <property type="component" value="Unassembled WGS sequence"/>
</dbReference>
<feature type="transmembrane region" description="Helical" evidence="10">
    <location>
        <begin position="98"/>
        <end position="121"/>
    </location>
</feature>
<feature type="transmembrane region" description="Helical" evidence="10">
    <location>
        <begin position="391"/>
        <end position="414"/>
    </location>
</feature>
<keyword evidence="9" id="KW-0046">Antibiotic resistance</keyword>
<feature type="transmembrane region" description="Helical" evidence="10">
    <location>
        <begin position="21"/>
        <end position="41"/>
    </location>
</feature>
<keyword evidence="8 10" id="KW-0472">Membrane</keyword>
<evidence type="ECO:0000313" key="12">
    <source>
        <dbReference type="Proteomes" id="UP001234602"/>
    </source>
</evidence>
<keyword evidence="7 10" id="KW-1133">Transmembrane helix</keyword>
<keyword evidence="4" id="KW-0813">Transport</keyword>
<dbReference type="InterPro" id="IPR048279">
    <property type="entry name" value="MdtK-like"/>
</dbReference>
<feature type="transmembrane region" description="Helical" evidence="10">
    <location>
        <begin position="318"/>
        <end position="341"/>
    </location>
</feature>
<evidence type="ECO:0000256" key="8">
    <source>
        <dbReference type="ARBA" id="ARBA00023136"/>
    </source>
</evidence>
<dbReference type="PANTHER" id="PTHR43823:SF4">
    <property type="entry name" value="SPORULATION PROTEIN YKVU"/>
    <property type="match status" value="1"/>
</dbReference>
<dbReference type="AlphaFoldDB" id="A0AAW7IN46"/>
<proteinExistence type="inferred from homology"/>
<evidence type="ECO:0000313" key="11">
    <source>
        <dbReference type="EMBL" id="MDM5451738.1"/>
    </source>
</evidence>
<evidence type="ECO:0000256" key="7">
    <source>
        <dbReference type="ARBA" id="ARBA00022989"/>
    </source>
</evidence>
<keyword evidence="6 10" id="KW-0812">Transmembrane</keyword>
<sequence>MSLREKQQLNLLEVDSTGKVFLRYLIPSMIGMVLMALNFVVDGVMVGNKLGSVALAGVNIAGPIYTIFVAMSIWIGVGGATLYSQSMGARDYGRARFIFTHSIILITIFTVIIGLIAYAFHHQLVYALGANEATAPFATDYMNVFLMLGFVFTLENTLSIFVRNNGNPNLAMASLIVTAISNFVLNFIILYVLELGVRETAYGTIIAAALGIVVLSLHFFTKRNTLRLVKFRFERSLFMMTMMIGFPSFLAEIGVSVFTIAHNNAFSRLAGTDGLAAFSIVNYAHSVMLLMFLGIGSAIQPLVSYYHGAKDEKRKRETVRIAIFTAMGAGISITLLGQVAASPIVNLFGDFSSDVKELATSGIRIFFSGYILMGVNFVMMTYFQSIGQVKMAAWITIGREFIFMLIFLMTLPLIFGTNAAWLAIPLSEVVIFLTVLLYLKRAGSKFGKNVRLIKG</sequence>
<feature type="transmembrane region" description="Helical" evidence="10">
    <location>
        <begin position="169"/>
        <end position="189"/>
    </location>
</feature>
<reference evidence="11" key="1">
    <citation type="submission" date="2023-06" db="EMBL/GenBank/DDBJ databases">
        <title>Comparative genomics of Bacillaceae isolates and their secondary metabolite potential.</title>
        <authorList>
            <person name="Song L."/>
            <person name="Nielsen L.J."/>
            <person name="Mohite O."/>
            <person name="Xu X."/>
            <person name="Weber T."/>
            <person name="Kovacs A.T."/>
        </authorList>
    </citation>
    <scope>NUCLEOTIDE SEQUENCE</scope>
    <source>
        <strain evidence="11">D8_B_37</strain>
    </source>
</reference>
<dbReference type="KEGG" id="bsj:UP17_22070"/>
<dbReference type="InterPro" id="IPR002528">
    <property type="entry name" value="MATE_fam"/>
</dbReference>
<dbReference type="GO" id="GO:0005886">
    <property type="term" value="C:plasma membrane"/>
    <property type="evidence" value="ECO:0007669"/>
    <property type="project" value="UniProtKB-SubCell"/>
</dbReference>
<feature type="transmembrane region" description="Helical" evidence="10">
    <location>
        <begin position="361"/>
        <end position="379"/>
    </location>
</feature>
<evidence type="ECO:0000256" key="9">
    <source>
        <dbReference type="ARBA" id="ARBA00023251"/>
    </source>
</evidence>
<dbReference type="EMBL" id="JAUCEY010000008">
    <property type="protein sequence ID" value="MDM5451738.1"/>
    <property type="molecule type" value="Genomic_DNA"/>
</dbReference>
<dbReference type="RefSeq" id="WP_061465317.1">
    <property type="nucleotide sequence ID" value="NZ_CP011008.1"/>
</dbReference>
<comment type="similarity">
    <text evidence="2">Belongs to the multi antimicrobial extrusion (MATE) (TC 2.A.66.1) family. MepA subfamily.</text>
</comment>
<dbReference type="GO" id="GO:0046677">
    <property type="term" value="P:response to antibiotic"/>
    <property type="evidence" value="ECO:0007669"/>
    <property type="project" value="UniProtKB-KW"/>
</dbReference>
<dbReference type="CDD" id="cd13143">
    <property type="entry name" value="MATE_MepA_like"/>
    <property type="match status" value="1"/>
</dbReference>
<evidence type="ECO:0000256" key="3">
    <source>
        <dbReference type="ARBA" id="ARBA00022106"/>
    </source>
</evidence>
<keyword evidence="5" id="KW-1003">Cell membrane</keyword>
<dbReference type="InterPro" id="IPR051327">
    <property type="entry name" value="MATE_MepA_subfamily"/>
</dbReference>
<dbReference type="GO" id="GO:0042910">
    <property type="term" value="F:xenobiotic transmembrane transporter activity"/>
    <property type="evidence" value="ECO:0007669"/>
    <property type="project" value="InterPro"/>
</dbReference>
<feature type="transmembrane region" description="Helical" evidence="10">
    <location>
        <begin position="241"/>
        <end position="263"/>
    </location>
</feature>
<dbReference type="InterPro" id="IPR045070">
    <property type="entry name" value="MATE_MepA-like"/>
</dbReference>
<evidence type="ECO:0000256" key="1">
    <source>
        <dbReference type="ARBA" id="ARBA00004651"/>
    </source>
</evidence>
<dbReference type="PANTHER" id="PTHR43823">
    <property type="entry name" value="SPORULATION PROTEIN YKVU"/>
    <property type="match status" value="1"/>
</dbReference>
<feature type="transmembrane region" description="Helical" evidence="10">
    <location>
        <begin position="283"/>
        <end position="306"/>
    </location>
</feature>
<dbReference type="GO" id="GO:0015297">
    <property type="term" value="F:antiporter activity"/>
    <property type="evidence" value="ECO:0007669"/>
    <property type="project" value="InterPro"/>
</dbReference>
<dbReference type="PIRSF" id="PIRSF006603">
    <property type="entry name" value="DinF"/>
    <property type="match status" value="1"/>
</dbReference>
<feature type="transmembrane region" description="Helical" evidence="10">
    <location>
        <begin position="201"/>
        <end position="220"/>
    </location>
</feature>
<evidence type="ECO:0000256" key="2">
    <source>
        <dbReference type="ARBA" id="ARBA00008417"/>
    </source>
</evidence>
<organism evidence="11 12">
    <name type="scientific">Peribacillus simplex</name>
    <dbReference type="NCBI Taxonomy" id="1478"/>
    <lineage>
        <taxon>Bacteria</taxon>
        <taxon>Bacillati</taxon>
        <taxon>Bacillota</taxon>
        <taxon>Bacilli</taxon>
        <taxon>Bacillales</taxon>
        <taxon>Bacillaceae</taxon>
        <taxon>Peribacillus</taxon>
    </lineage>
</organism>
<comment type="caution">
    <text evidence="11">The sequence shown here is derived from an EMBL/GenBank/DDBJ whole genome shotgun (WGS) entry which is preliminary data.</text>
</comment>
<feature type="transmembrane region" description="Helical" evidence="10">
    <location>
        <begin position="420"/>
        <end position="439"/>
    </location>
</feature>
<evidence type="ECO:0000256" key="4">
    <source>
        <dbReference type="ARBA" id="ARBA00022448"/>
    </source>
</evidence>
<evidence type="ECO:0000256" key="6">
    <source>
        <dbReference type="ARBA" id="ARBA00022692"/>
    </source>
</evidence>
<evidence type="ECO:0000256" key="5">
    <source>
        <dbReference type="ARBA" id="ARBA00022475"/>
    </source>
</evidence>
<protein>
    <recommendedName>
        <fullName evidence="3">Multidrug export protein MepA</fullName>
    </recommendedName>
</protein>
<gene>
    <name evidence="11" type="ORF">QUF89_05900</name>
</gene>
<name>A0AAW7IN46_9BACI</name>
<feature type="transmembrane region" description="Helical" evidence="10">
    <location>
        <begin position="141"/>
        <end position="162"/>
    </location>
</feature>
<dbReference type="Pfam" id="PF01554">
    <property type="entry name" value="MatE"/>
    <property type="match status" value="2"/>
</dbReference>
<feature type="transmembrane region" description="Helical" evidence="10">
    <location>
        <begin position="53"/>
        <end position="77"/>
    </location>
</feature>